<gene>
    <name evidence="2" type="primary">sufU</name>
    <name evidence="2" type="ORF">ACFOSB_05150</name>
</gene>
<proteinExistence type="predicted"/>
<evidence type="ECO:0000313" key="3">
    <source>
        <dbReference type="Proteomes" id="UP001595803"/>
    </source>
</evidence>
<sequence length="151" mass="16093">MSTLDNLYKQVILDHSRKPRHFGELSGATNVESGHNPSCGDHVQLMLRLDGDVIADAGFTGKGCAISVASASLMTSALRGKTVAEAAQLEHAFLHMIRTGEPDPSLGDLMALQGVHALHTRVKCATLVWQTLDVLLRQVGAEDTTPDAPTP</sequence>
<reference evidence="3" key="1">
    <citation type="journal article" date="2019" name="Int. J. Syst. Evol. Microbiol.">
        <title>The Global Catalogue of Microorganisms (GCM) 10K type strain sequencing project: providing services to taxonomists for standard genome sequencing and annotation.</title>
        <authorList>
            <consortium name="The Broad Institute Genomics Platform"/>
            <consortium name="The Broad Institute Genome Sequencing Center for Infectious Disease"/>
            <person name="Wu L."/>
            <person name="Ma J."/>
        </authorList>
    </citation>
    <scope>NUCLEOTIDE SEQUENCE [LARGE SCALE GENOMIC DNA]</scope>
    <source>
        <strain evidence="3">CCTCC AB 2017081</strain>
    </source>
</reference>
<dbReference type="NCBIfam" id="TIGR01994">
    <property type="entry name" value="SUF_scaf_2"/>
    <property type="match status" value="1"/>
</dbReference>
<dbReference type="EMBL" id="JBHRZG010000006">
    <property type="protein sequence ID" value="MFC3832237.1"/>
    <property type="molecule type" value="Genomic_DNA"/>
</dbReference>
<dbReference type="RefSeq" id="WP_322474321.1">
    <property type="nucleotide sequence ID" value="NZ_JBHRZG010000006.1"/>
</dbReference>
<keyword evidence="3" id="KW-1185">Reference proteome</keyword>
<name>A0ABV7Z6F4_9DEIO</name>
<dbReference type="Pfam" id="PF01592">
    <property type="entry name" value="NifU_N"/>
    <property type="match status" value="1"/>
</dbReference>
<evidence type="ECO:0000259" key="1">
    <source>
        <dbReference type="Pfam" id="PF01592"/>
    </source>
</evidence>
<accession>A0ABV7Z6F4</accession>
<dbReference type="InterPro" id="IPR002871">
    <property type="entry name" value="NIF_FeS_clus_asmbl_NifU_N"/>
</dbReference>
<comment type="caution">
    <text evidence="2">The sequence shown here is derived from an EMBL/GenBank/DDBJ whole genome shotgun (WGS) entry which is preliminary data.</text>
</comment>
<protein>
    <submittedName>
        <fullName evidence="2">Fe-S cluster assembly sulfur transfer protein SufU</fullName>
    </submittedName>
</protein>
<evidence type="ECO:0000313" key="2">
    <source>
        <dbReference type="EMBL" id="MFC3832237.1"/>
    </source>
</evidence>
<dbReference type="SUPFAM" id="SSF82649">
    <property type="entry name" value="SufE/NifU"/>
    <property type="match status" value="1"/>
</dbReference>
<organism evidence="2 3">
    <name type="scientific">Deinococcus rufus</name>
    <dbReference type="NCBI Taxonomy" id="2136097"/>
    <lineage>
        <taxon>Bacteria</taxon>
        <taxon>Thermotogati</taxon>
        <taxon>Deinococcota</taxon>
        <taxon>Deinococci</taxon>
        <taxon>Deinococcales</taxon>
        <taxon>Deinococcaceae</taxon>
        <taxon>Deinococcus</taxon>
    </lineage>
</organism>
<dbReference type="Proteomes" id="UP001595803">
    <property type="component" value="Unassembled WGS sequence"/>
</dbReference>
<dbReference type="PANTHER" id="PTHR10093">
    <property type="entry name" value="IRON-SULFUR CLUSTER ASSEMBLY ENZYME NIFU HOMOLOG"/>
    <property type="match status" value="1"/>
</dbReference>
<dbReference type="Gene3D" id="3.90.1010.10">
    <property type="match status" value="1"/>
</dbReference>
<dbReference type="CDD" id="cd06664">
    <property type="entry name" value="IscU_like"/>
    <property type="match status" value="1"/>
</dbReference>
<feature type="domain" description="NIF system FeS cluster assembly NifU N-terminal" evidence="1">
    <location>
        <begin position="8"/>
        <end position="91"/>
    </location>
</feature>